<evidence type="ECO:0000256" key="1">
    <source>
        <dbReference type="ARBA" id="ARBA00010820"/>
    </source>
</evidence>
<dbReference type="PANTHER" id="PTHR31662">
    <property type="entry name" value="BNAANNG10740D PROTEIN-RELATED"/>
    <property type="match status" value="1"/>
</dbReference>
<dbReference type="InterPro" id="IPR007592">
    <property type="entry name" value="GEBP"/>
</dbReference>
<name>A0A2G5E4S6_AQUCA</name>
<dbReference type="PANTHER" id="PTHR31662:SF33">
    <property type="entry name" value="DNA-BINDING STOREKEEPER PROTEIN TRANSCRIPTIONAL REGULATOR-LIKE PROTEIN"/>
    <property type="match status" value="1"/>
</dbReference>
<evidence type="ECO:0000313" key="5">
    <source>
        <dbReference type="Proteomes" id="UP000230069"/>
    </source>
</evidence>
<dbReference type="Proteomes" id="UP000230069">
    <property type="component" value="Unassembled WGS sequence"/>
</dbReference>
<feature type="compositionally biased region" description="Low complexity" evidence="2">
    <location>
        <begin position="1"/>
        <end position="12"/>
    </location>
</feature>
<proteinExistence type="inferred from homology"/>
<dbReference type="GO" id="GO:0006355">
    <property type="term" value="P:regulation of DNA-templated transcription"/>
    <property type="evidence" value="ECO:0007669"/>
    <property type="project" value="InterPro"/>
</dbReference>
<dbReference type="InterPro" id="IPR053932">
    <property type="entry name" value="GeBP-like_DBD"/>
</dbReference>
<feature type="domain" description="Glabrous enhancer-binding protein-like DBD" evidence="3">
    <location>
        <begin position="116"/>
        <end position="213"/>
    </location>
</feature>
<evidence type="ECO:0000259" key="3">
    <source>
        <dbReference type="Pfam" id="PF04504"/>
    </source>
</evidence>
<gene>
    <name evidence="4" type="ORF">AQUCO_01200175v1</name>
</gene>
<dbReference type="STRING" id="218851.A0A2G5E4S6"/>
<dbReference type="GO" id="GO:0005634">
    <property type="term" value="C:nucleus"/>
    <property type="evidence" value="ECO:0007669"/>
    <property type="project" value="TreeGrafter"/>
</dbReference>
<keyword evidence="5" id="KW-1185">Reference proteome</keyword>
<dbReference type="OrthoDB" id="661680at2759"/>
<dbReference type="AlphaFoldDB" id="A0A2G5E4S6"/>
<feature type="compositionally biased region" description="Acidic residues" evidence="2">
    <location>
        <begin position="38"/>
        <end position="52"/>
    </location>
</feature>
<reference evidence="4 5" key="1">
    <citation type="submission" date="2017-09" db="EMBL/GenBank/DDBJ databases">
        <title>WGS assembly of Aquilegia coerulea Goldsmith.</title>
        <authorList>
            <person name="Hodges S."/>
            <person name="Kramer E."/>
            <person name="Nordborg M."/>
            <person name="Tomkins J."/>
            <person name="Borevitz J."/>
            <person name="Derieg N."/>
            <person name="Yan J."/>
            <person name="Mihaltcheva S."/>
            <person name="Hayes R.D."/>
            <person name="Rokhsar D."/>
        </authorList>
    </citation>
    <scope>NUCLEOTIDE SEQUENCE [LARGE SCALE GENOMIC DNA]</scope>
    <source>
        <strain evidence="5">cv. Goldsmith</strain>
    </source>
</reference>
<evidence type="ECO:0000256" key="2">
    <source>
        <dbReference type="SAM" id="MobiDB-lite"/>
    </source>
</evidence>
<protein>
    <recommendedName>
        <fullName evidence="3">Glabrous enhancer-binding protein-like DBD domain-containing protein</fullName>
    </recommendedName>
</protein>
<organism evidence="4 5">
    <name type="scientific">Aquilegia coerulea</name>
    <name type="common">Rocky mountain columbine</name>
    <dbReference type="NCBI Taxonomy" id="218851"/>
    <lineage>
        <taxon>Eukaryota</taxon>
        <taxon>Viridiplantae</taxon>
        <taxon>Streptophyta</taxon>
        <taxon>Embryophyta</taxon>
        <taxon>Tracheophyta</taxon>
        <taxon>Spermatophyta</taxon>
        <taxon>Magnoliopsida</taxon>
        <taxon>Ranunculales</taxon>
        <taxon>Ranunculaceae</taxon>
        <taxon>Thalictroideae</taxon>
        <taxon>Aquilegia</taxon>
    </lineage>
</organism>
<feature type="region of interest" description="Disordered" evidence="2">
    <location>
        <begin position="1"/>
        <end position="77"/>
    </location>
</feature>
<dbReference type="EMBL" id="KZ305029">
    <property type="protein sequence ID" value="PIA50753.1"/>
    <property type="molecule type" value="Genomic_DNA"/>
</dbReference>
<accession>A0A2G5E4S6</accession>
<comment type="similarity">
    <text evidence="1">Belongs to the GeBP family.</text>
</comment>
<feature type="compositionally biased region" description="Acidic residues" evidence="2">
    <location>
        <begin position="13"/>
        <end position="26"/>
    </location>
</feature>
<dbReference type="InParanoid" id="A0A2G5E4S6"/>
<sequence>MVVQSPSSSSSSYEDDDDNNQESDEEVEKKTPNSKQDSDDDDDDDDSDDEQQDSEKNRYKVSANVSDNVNLNKRKSRKSVTNKSIIVALNADKRSKTITTGSGSVSGSNNKLNPFGKKWSKEDELVLLQGMVNFKKTNNGGLIDSKPKYDKLVESIKDSLSFAYTNKQLQNKVRSLGDKYEIVAHKVMSGNGENLFENKPHEEQLYNLSKIYWEDVKIIQQKSSSRKKIKKSNENSELPYYYLEQLCTVSNSSLNSLMKANAEKGWEDSIGKANAVKLNQKAKDLMIAEVEIHLKRCQLIKDTTKLLLGGLKE</sequence>
<dbReference type="Pfam" id="PF04504">
    <property type="entry name" value="GeBP-like_DBD"/>
    <property type="match status" value="1"/>
</dbReference>
<evidence type="ECO:0000313" key="4">
    <source>
        <dbReference type="EMBL" id="PIA50753.1"/>
    </source>
</evidence>